<accession>A0ABM4BZY6</accession>
<dbReference type="PANTHER" id="PTHR33776">
    <property type="entry name" value="ENDO/EXONUCLEASE/PHOSPHATASE DOMAIN-CONTAINING PROTEIN"/>
    <property type="match status" value="1"/>
</dbReference>
<dbReference type="Proteomes" id="UP001652625">
    <property type="component" value="Chromosome 06"/>
</dbReference>
<organism evidence="2 3">
    <name type="scientific">Hydra vulgaris</name>
    <name type="common">Hydra</name>
    <name type="synonym">Hydra attenuata</name>
    <dbReference type="NCBI Taxonomy" id="6087"/>
    <lineage>
        <taxon>Eukaryota</taxon>
        <taxon>Metazoa</taxon>
        <taxon>Cnidaria</taxon>
        <taxon>Hydrozoa</taxon>
        <taxon>Hydroidolina</taxon>
        <taxon>Anthoathecata</taxon>
        <taxon>Aplanulata</taxon>
        <taxon>Hydridae</taxon>
        <taxon>Hydra</taxon>
    </lineage>
</organism>
<dbReference type="Gene3D" id="3.60.10.10">
    <property type="entry name" value="Endonuclease/exonuclease/phosphatase"/>
    <property type="match status" value="1"/>
</dbReference>
<dbReference type="RefSeq" id="XP_065654829.1">
    <property type="nucleotide sequence ID" value="XM_065798757.1"/>
</dbReference>
<name>A0ABM4BZY6_HYDVU</name>
<reference evidence="3" key="1">
    <citation type="submission" date="2025-08" db="UniProtKB">
        <authorList>
            <consortium name="RefSeq"/>
        </authorList>
    </citation>
    <scope>IDENTIFICATION</scope>
</reference>
<dbReference type="SUPFAM" id="SSF56219">
    <property type="entry name" value="DNase I-like"/>
    <property type="match status" value="1"/>
</dbReference>
<evidence type="ECO:0000313" key="2">
    <source>
        <dbReference type="Proteomes" id="UP001652625"/>
    </source>
</evidence>
<dbReference type="Pfam" id="PF03372">
    <property type="entry name" value="Exo_endo_phos"/>
    <property type="match status" value="1"/>
</dbReference>
<evidence type="ECO:0000313" key="3">
    <source>
        <dbReference type="RefSeq" id="XP_065654829.1"/>
    </source>
</evidence>
<keyword evidence="2" id="KW-1185">Reference proteome</keyword>
<evidence type="ECO:0000259" key="1">
    <source>
        <dbReference type="Pfam" id="PF03372"/>
    </source>
</evidence>
<dbReference type="InterPro" id="IPR036691">
    <property type="entry name" value="Endo/exonu/phosph_ase_sf"/>
</dbReference>
<feature type="domain" description="Endonuclease/exonuclease/phosphatase" evidence="1">
    <location>
        <begin position="87"/>
        <end position="277"/>
    </location>
</feature>
<sequence>MSSTNKNNITINIENLESPVLNFLRANKNEYSFLTEINISCLDNSYYKPDEFNREKNNKDFSILSINIRSMNKNFEAFKHFYYSINYLFDVKCISETWEDAKMPLSENSLYNLSSYKIISQPRVGSTGGGVAIYILDKFVFKAKKTFCKANKHIETLCIEILNKTGKPFLISSLYRPPCGKQINFQNSLRAIISQMSIQNKHIFFAGDLNLDAMCYEKFLNTKNFFNLLLEFNIISTIFKPTRITKTTSSSIDNILTNNFLDTYFESGIFISDFSDHFPIYHIAHGVSCNDGNKKVFVTKRNLCIKSLDKLKKKLYEERWEDVYSSADPNSAFDNFLNTFQNVYDNVCPKLTTEIKNKQLKNPWMTNNLIKSSKRKQKLYIKFLKSKKEIDENAYKSYKKFYQNNLKQAKIKYYSNQLDKNKFDIKKTWSILNEVTGREKKKLSCLPKQVIINNKTITSEKNMSRI</sequence>
<dbReference type="InterPro" id="IPR005135">
    <property type="entry name" value="Endo/exonuclease/phosphatase"/>
</dbReference>
<dbReference type="GeneID" id="136081442"/>
<gene>
    <name evidence="3" type="primary">LOC136081442</name>
</gene>
<protein>
    <submittedName>
        <fullName evidence="3">Uncharacterized protein LOC136081442</fullName>
    </submittedName>
</protein>
<proteinExistence type="predicted"/>
<dbReference type="PANTHER" id="PTHR33776:SF4">
    <property type="entry name" value="ENDONUCLEASE_EXONUCLEASE_PHOSPHATASE DOMAIN-CONTAINING PROTEIN"/>
    <property type="match status" value="1"/>
</dbReference>